<reference evidence="7 8" key="1">
    <citation type="submission" date="2018-08" db="EMBL/GenBank/DDBJ databases">
        <title>Recombination of ecologically and evolutionarily significant loci maintains genetic cohesion in the Pseudomonas syringae species complex.</title>
        <authorList>
            <person name="Dillon M."/>
            <person name="Thakur S."/>
            <person name="Almeida R.N.D."/>
            <person name="Weir B.S."/>
            <person name="Guttman D.S."/>
        </authorList>
    </citation>
    <scope>NUCLEOTIDE SEQUENCE [LARGE SCALE GENOMIC DNA]</scope>
    <source>
        <strain evidence="7 8">ICMP 14479</strain>
    </source>
</reference>
<dbReference type="Gene3D" id="3.40.190.10">
    <property type="entry name" value="Periplasmic binding protein-like II"/>
    <property type="match status" value="2"/>
</dbReference>
<protein>
    <recommendedName>
        <fullName evidence="6">HTH lysR-type domain-containing protein</fullName>
    </recommendedName>
</protein>
<dbReference type="SUPFAM" id="SSF53850">
    <property type="entry name" value="Periplasmic binding protein-like II"/>
    <property type="match status" value="1"/>
</dbReference>
<keyword evidence="3" id="KW-0238">DNA-binding</keyword>
<dbReference type="FunFam" id="3.40.190.10:FF:000017">
    <property type="entry name" value="Glycine cleavage system transcriptional activator"/>
    <property type="match status" value="1"/>
</dbReference>
<keyword evidence="2" id="KW-0805">Transcription regulation</keyword>
<evidence type="ECO:0000259" key="6">
    <source>
        <dbReference type="PROSITE" id="PS50931"/>
    </source>
</evidence>
<evidence type="ECO:0000313" key="7">
    <source>
        <dbReference type="EMBL" id="RMU40484.1"/>
    </source>
</evidence>
<dbReference type="SUPFAM" id="SSF46785">
    <property type="entry name" value="Winged helix' DNA-binding domain"/>
    <property type="match status" value="1"/>
</dbReference>
<comment type="caution">
    <text evidence="7">The sequence shown here is derived from an EMBL/GenBank/DDBJ whole genome shotgun (WGS) entry which is preliminary data.</text>
</comment>
<evidence type="ECO:0000256" key="1">
    <source>
        <dbReference type="ARBA" id="ARBA00009437"/>
    </source>
</evidence>
<dbReference type="FunFam" id="1.10.10.10:FF:000001">
    <property type="entry name" value="LysR family transcriptional regulator"/>
    <property type="match status" value="1"/>
</dbReference>
<accession>A0A3M5U4L2</accession>
<dbReference type="Pfam" id="PF03466">
    <property type="entry name" value="LysR_substrate"/>
    <property type="match status" value="1"/>
</dbReference>
<proteinExistence type="inferred from homology"/>
<evidence type="ECO:0000313" key="8">
    <source>
        <dbReference type="Proteomes" id="UP000280395"/>
    </source>
</evidence>
<dbReference type="GO" id="GO:0003700">
    <property type="term" value="F:DNA-binding transcription factor activity"/>
    <property type="evidence" value="ECO:0007669"/>
    <property type="project" value="InterPro"/>
</dbReference>
<dbReference type="GO" id="GO:0043565">
    <property type="term" value="F:sequence-specific DNA binding"/>
    <property type="evidence" value="ECO:0007669"/>
    <property type="project" value="TreeGrafter"/>
</dbReference>
<gene>
    <name evidence="7" type="ORF">ALP29_01614</name>
</gene>
<dbReference type="AlphaFoldDB" id="A0A3M5U4L2"/>
<name>A0A3M5U4L2_PSESX</name>
<evidence type="ECO:0000256" key="2">
    <source>
        <dbReference type="ARBA" id="ARBA00023015"/>
    </source>
</evidence>
<dbReference type="Proteomes" id="UP000280395">
    <property type="component" value="Unassembled WGS sequence"/>
</dbReference>
<dbReference type="PANTHER" id="PTHR30537:SF26">
    <property type="entry name" value="GLYCINE CLEAVAGE SYSTEM TRANSCRIPTIONAL ACTIVATOR"/>
    <property type="match status" value="1"/>
</dbReference>
<feature type="domain" description="HTH lysR-type" evidence="6">
    <location>
        <begin position="83"/>
        <end position="140"/>
    </location>
</feature>
<dbReference type="InterPro" id="IPR000847">
    <property type="entry name" value="LysR_HTH_N"/>
</dbReference>
<dbReference type="PANTHER" id="PTHR30537">
    <property type="entry name" value="HTH-TYPE TRANSCRIPTIONAL REGULATOR"/>
    <property type="match status" value="1"/>
</dbReference>
<dbReference type="EMBL" id="RBUA01001574">
    <property type="protein sequence ID" value="RMU40484.1"/>
    <property type="molecule type" value="Genomic_DNA"/>
</dbReference>
<sequence length="371" mass="42535">MHGLFSSLVQRRVYPETIKQCGNHGSLLQSADKNSRRNTHGDPGPICSWPKTCQQTTIRRDIIPFIHAKNKKRHAVLNKRHLPSITALQCFEAATRHLSFTRAAEELNLTQSAVSKQVAQLEELLQHLLFRRVRRRLQMTPAGDLYLVEVRKILTQVEMSTHYLRSYGGETEVLRVSTPYTFGARWLVPRLKGWRLRHPQIHLDLCNEQDPDELLQGKADMAFYFGQGARPGTESLKLFSEELVPVCSPDSLPAQPFTDPTQLSDLVLLQNASRPQGWHDWFASQGFHTEHSYHGPRFDTFYMCIRAAQVGCGVALLPRFLVEEELAEGKLVIPWQHAMPSQDAYYLAYPEHSAEVPKVREFVKWMMEQVL</sequence>
<dbReference type="PRINTS" id="PR00039">
    <property type="entry name" value="HTHLYSR"/>
</dbReference>
<dbReference type="GO" id="GO:0006351">
    <property type="term" value="P:DNA-templated transcription"/>
    <property type="evidence" value="ECO:0007669"/>
    <property type="project" value="TreeGrafter"/>
</dbReference>
<evidence type="ECO:0000256" key="4">
    <source>
        <dbReference type="ARBA" id="ARBA00023163"/>
    </source>
</evidence>
<organism evidence="7 8">
    <name type="scientific">Pseudomonas syringae pv. avii</name>
    <dbReference type="NCBI Taxonomy" id="663959"/>
    <lineage>
        <taxon>Bacteria</taxon>
        <taxon>Pseudomonadati</taxon>
        <taxon>Pseudomonadota</taxon>
        <taxon>Gammaproteobacteria</taxon>
        <taxon>Pseudomonadales</taxon>
        <taxon>Pseudomonadaceae</taxon>
        <taxon>Pseudomonas</taxon>
        <taxon>Pseudomonas syringae</taxon>
    </lineage>
</organism>
<feature type="region of interest" description="Disordered" evidence="5">
    <location>
        <begin position="25"/>
        <end position="46"/>
    </location>
</feature>
<dbReference type="InterPro" id="IPR036390">
    <property type="entry name" value="WH_DNA-bd_sf"/>
</dbReference>
<dbReference type="InterPro" id="IPR058163">
    <property type="entry name" value="LysR-type_TF_proteobact-type"/>
</dbReference>
<evidence type="ECO:0000256" key="3">
    <source>
        <dbReference type="ARBA" id="ARBA00023125"/>
    </source>
</evidence>
<dbReference type="Pfam" id="PF00126">
    <property type="entry name" value="HTH_1"/>
    <property type="match status" value="1"/>
</dbReference>
<keyword evidence="4" id="KW-0804">Transcription</keyword>
<comment type="similarity">
    <text evidence="1">Belongs to the LysR transcriptional regulatory family.</text>
</comment>
<dbReference type="PROSITE" id="PS50931">
    <property type="entry name" value="HTH_LYSR"/>
    <property type="match status" value="1"/>
</dbReference>
<dbReference type="InterPro" id="IPR036388">
    <property type="entry name" value="WH-like_DNA-bd_sf"/>
</dbReference>
<dbReference type="Gene3D" id="1.10.10.10">
    <property type="entry name" value="Winged helix-like DNA-binding domain superfamily/Winged helix DNA-binding domain"/>
    <property type="match status" value="1"/>
</dbReference>
<evidence type="ECO:0000256" key="5">
    <source>
        <dbReference type="SAM" id="MobiDB-lite"/>
    </source>
</evidence>
<dbReference type="InterPro" id="IPR005119">
    <property type="entry name" value="LysR_subst-bd"/>
</dbReference>